<feature type="domain" description="Tellurite resistance methyltransferase TehB-like" evidence="1">
    <location>
        <begin position="55"/>
        <end position="96"/>
    </location>
</feature>
<dbReference type="CDD" id="cd02440">
    <property type="entry name" value="AdoMet_MTases"/>
    <property type="match status" value="1"/>
</dbReference>
<gene>
    <name evidence="2" type="ORF">COV49_03155</name>
</gene>
<comment type="caution">
    <text evidence="2">The sequence shown here is derived from an EMBL/GenBank/DDBJ whole genome shotgun (WGS) entry which is preliminary data.</text>
</comment>
<name>A0A2M6K8R6_9BACT</name>
<organism evidence="2 3">
    <name type="scientific">Candidatus Falkowbacteria bacterium CG11_big_fil_rev_8_21_14_0_20_39_10</name>
    <dbReference type="NCBI Taxonomy" id="1974570"/>
    <lineage>
        <taxon>Bacteria</taxon>
        <taxon>Candidatus Falkowiibacteriota</taxon>
    </lineage>
</organism>
<dbReference type="InterPro" id="IPR029063">
    <property type="entry name" value="SAM-dependent_MTases_sf"/>
</dbReference>
<protein>
    <recommendedName>
        <fullName evidence="1">Tellurite resistance methyltransferase TehB-like domain-containing protein</fullName>
    </recommendedName>
</protein>
<evidence type="ECO:0000313" key="2">
    <source>
        <dbReference type="EMBL" id="PIR13152.1"/>
    </source>
</evidence>
<proteinExistence type="predicted"/>
<dbReference type="Gene3D" id="3.40.50.150">
    <property type="entry name" value="Vaccinia Virus protein VP39"/>
    <property type="match status" value="1"/>
</dbReference>
<reference evidence="2 3" key="1">
    <citation type="submission" date="2017-09" db="EMBL/GenBank/DDBJ databases">
        <title>Depth-based differentiation of microbial function through sediment-hosted aquifers and enrichment of novel symbionts in the deep terrestrial subsurface.</title>
        <authorList>
            <person name="Probst A.J."/>
            <person name="Ladd B."/>
            <person name="Jarett J.K."/>
            <person name="Geller-Mcgrath D.E."/>
            <person name="Sieber C.M."/>
            <person name="Emerson J.B."/>
            <person name="Anantharaman K."/>
            <person name="Thomas B.C."/>
            <person name="Malmstrom R."/>
            <person name="Stieglmeier M."/>
            <person name="Klingl A."/>
            <person name="Woyke T."/>
            <person name="Ryan C.M."/>
            <person name="Banfield J.F."/>
        </authorList>
    </citation>
    <scope>NUCLEOTIDE SEQUENCE [LARGE SCALE GENOMIC DNA]</scope>
    <source>
        <strain evidence="2">CG11_big_fil_rev_8_21_14_0_20_39_10</strain>
    </source>
</reference>
<accession>A0A2M6K8R6</accession>
<evidence type="ECO:0000259" key="1">
    <source>
        <dbReference type="Pfam" id="PF03848"/>
    </source>
</evidence>
<dbReference type="Pfam" id="PF03848">
    <property type="entry name" value="TehB"/>
    <property type="match status" value="1"/>
</dbReference>
<dbReference type="Proteomes" id="UP000230869">
    <property type="component" value="Unassembled WGS sequence"/>
</dbReference>
<evidence type="ECO:0000313" key="3">
    <source>
        <dbReference type="Proteomes" id="UP000230869"/>
    </source>
</evidence>
<dbReference type="EMBL" id="PCWW01000054">
    <property type="protein sequence ID" value="PIR13152.1"/>
    <property type="molecule type" value="Genomic_DNA"/>
</dbReference>
<dbReference type="InterPro" id="IPR015985">
    <property type="entry name" value="TehB-like_dom"/>
</dbReference>
<dbReference type="AlphaFoldDB" id="A0A2M6K8R6"/>
<sequence>MKLKKEAFGLASLGYYKGEKTYEIIERDDGCVEVSVGFKNYFSEYKDWPEHEKKALKYAKGRILDIGCGVGRHSLYLQKKGFDVAGTDRSFLAIKVCRLRGLKKARALPIEEIDKLKPNIYDTILMLGNNFGLFGGFNKAKVLLKKLSQITSAKAVIIAESTDPHKTKDKNHLDYHKLNKKRGRMAGQLKIRVRFKKYKSDWFDYLLASEKEMREILEGTGWKIQKIIKSKRPQYIAIIKKTK</sequence>
<dbReference type="SUPFAM" id="SSF53335">
    <property type="entry name" value="S-adenosyl-L-methionine-dependent methyltransferases"/>
    <property type="match status" value="1"/>
</dbReference>